<dbReference type="InterPro" id="IPR000641">
    <property type="entry name" value="CbxX/CfxQ"/>
</dbReference>
<feature type="compositionally biased region" description="Basic and acidic residues" evidence="3">
    <location>
        <begin position="82"/>
        <end position="95"/>
    </location>
</feature>
<reference evidence="4" key="2">
    <citation type="submission" date="2023-05" db="EMBL/GenBank/DDBJ databases">
        <authorList>
            <consortium name="Lawrence Berkeley National Laboratory"/>
            <person name="Steindorff A."/>
            <person name="Hensen N."/>
            <person name="Bonometti L."/>
            <person name="Westerberg I."/>
            <person name="Brannstrom I.O."/>
            <person name="Guillou S."/>
            <person name="Cros-Aarteil S."/>
            <person name="Calhoun S."/>
            <person name="Haridas S."/>
            <person name="Kuo A."/>
            <person name="Mondo S."/>
            <person name="Pangilinan J."/>
            <person name="Riley R."/>
            <person name="Labutti K."/>
            <person name="Andreopoulos B."/>
            <person name="Lipzen A."/>
            <person name="Chen C."/>
            <person name="Yanf M."/>
            <person name="Daum C."/>
            <person name="Ng V."/>
            <person name="Clum A."/>
            <person name="Ohm R."/>
            <person name="Martin F."/>
            <person name="Silar P."/>
            <person name="Natvig D."/>
            <person name="Lalanne C."/>
            <person name="Gautier V."/>
            <person name="Ament-Velasquez S.L."/>
            <person name="Kruys A."/>
            <person name="Hutchinson M.I."/>
            <person name="Powell A.J."/>
            <person name="Barry K."/>
            <person name="Miller A.N."/>
            <person name="Grigoriev I.V."/>
            <person name="Debuchy R."/>
            <person name="Gladieux P."/>
            <person name="Thoren M.H."/>
            <person name="Johannesson H."/>
        </authorList>
    </citation>
    <scope>NUCLEOTIDE SEQUENCE</scope>
    <source>
        <strain evidence="4">PSN293</strain>
    </source>
</reference>
<evidence type="ECO:0000256" key="3">
    <source>
        <dbReference type="SAM" id="MobiDB-lite"/>
    </source>
</evidence>
<gene>
    <name evidence="4" type="ORF">QBC37DRAFT_459755</name>
</gene>
<feature type="compositionally biased region" description="Polar residues" evidence="3">
    <location>
        <begin position="1"/>
        <end position="12"/>
    </location>
</feature>
<evidence type="ECO:0000256" key="2">
    <source>
        <dbReference type="ARBA" id="ARBA00022840"/>
    </source>
</evidence>
<name>A0AAN6XTD3_9PEZI</name>
<dbReference type="EMBL" id="MU858434">
    <property type="protein sequence ID" value="KAK4206354.1"/>
    <property type="molecule type" value="Genomic_DNA"/>
</dbReference>
<protein>
    <submittedName>
        <fullName evidence="4">Uncharacterized protein</fullName>
    </submittedName>
</protein>
<organism evidence="4 5">
    <name type="scientific">Rhypophila decipiens</name>
    <dbReference type="NCBI Taxonomy" id="261697"/>
    <lineage>
        <taxon>Eukaryota</taxon>
        <taxon>Fungi</taxon>
        <taxon>Dikarya</taxon>
        <taxon>Ascomycota</taxon>
        <taxon>Pezizomycotina</taxon>
        <taxon>Sordariomycetes</taxon>
        <taxon>Sordariomycetidae</taxon>
        <taxon>Sordariales</taxon>
        <taxon>Naviculisporaceae</taxon>
        <taxon>Rhypophila</taxon>
    </lineage>
</organism>
<dbReference type="InterPro" id="IPR050773">
    <property type="entry name" value="CbxX/CfxQ_RuBisCO_ESX"/>
</dbReference>
<dbReference type="AlphaFoldDB" id="A0AAN6XTD3"/>
<comment type="caution">
    <text evidence="4">The sequence shown here is derived from an EMBL/GenBank/DDBJ whole genome shotgun (WGS) entry which is preliminary data.</text>
</comment>
<feature type="region of interest" description="Disordered" evidence="3">
    <location>
        <begin position="82"/>
        <end position="106"/>
    </location>
</feature>
<dbReference type="GO" id="GO:0016887">
    <property type="term" value="F:ATP hydrolysis activity"/>
    <property type="evidence" value="ECO:0007669"/>
    <property type="project" value="TreeGrafter"/>
</dbReference>
<proteinExistence type="predicted"/>
<reference evidence="4" key="1">
    <citation type="journal article" date="2023" name="Mol. Phylogenet. Evol.">
        <title>Genome-scale phylogeny and comparative genomics of the fungal order Sordariales.</title>
        <authorList>
            <person name="Hensen N."/>
            <person name="Bonometti L."/>
            <person name="Westerberg I."/>
            <person name="Brannstrom I.O."/>
            <person name="Guillou S."/>
            <person name="Cros-Aarteil S."/>
            <person name="Calhoun S."/>
            <person name="Haridas S."/>
            <person name="Kuo A."/>
            <person name="Mondo S."/>
            <person name="Pangilinan J."/>
            <person name="Riley R."/>
            <person name="LaButti K."/>
            <person name="Andreopoulos B."/>
            <person name="Lipzen A."/>
            <person name="Chen C."/>
            <person name="Yan M."/>
            <person name="Daum C."/>
            <person name="Ng V."/>
            <person name="Clum A."/>
            <person name="Steindorff A."/>
            <person name="Ohm R.A."/>
            <person name="Martin F."/>
            <person name="Silar P."/>
            <person name="Natvig D.O."/>
            <person name="Lalanne C."/>
            <person name="Gautier V."/>
            <person name="Ament-Velasquez S.L."/>
            <person name="Kruys A."/>
            <person name="Hutchinson M.I."/>
            <person name="Powell A.J."/>
            <person name="Barry K."/>
            <person name="Miller A.N."/>
            <person name="Grigoriev I.V."/>
            <person name="Debuchy R."/>
            <person name="Gladieux P."/>
            <person name="Hiltunen Thoren M."/>
            <person name="Johannesson H."/>
        </authorList>
    </citation>
    <scope>NUCLEOTIDE SEQUENCE</scope>
    <source>
        <strain evidence="4">PSN293</strain>
    </source>
</reference>
<feature type="region of interest" description="Disordered" evidence="3">
    <location>
        <begin position="1"/>
        <end position="49"/>
    </location>
</feature>
<evidence type="ECO:0000256" key="1">
    <source>
        <dbReference type="ARBA" id="ARBA00022741"/>
    </source>
</evidence>
<feature type="compositionally biased region" description="Basic and acidic residues" evidence="3">
    <location>
        <begin position="36"/>
        <end position="49"/>
    </location>
</feature>
<dbReference type="Proteomes" id="UP001301769">
    <property type="component" value="Unassembled WGS sequence"/>
</dbReference>
<dbReference type="Gene3D" id="1.10.8.60">
    <property type="match status" value="2"/>
</dbReference>
<dbReference type="SUPFAM" id="SSF52540">
    <property type="entry name" value="P-loop containing nucleoside triphosphate hydrolases"/>
    <property type="match status" value="2"/>
</dbReference>
<dbReference type="InterPro" id="IPR027417">
    <property type="entry name" value="P-loop_NTPase"/>
</dbReference>
<dbReference type="GO" id="GO:0005524">
    <property type="term" value="F:ATP binding"/>
    <property type="evidence" value="ECO:0007669"/>
    <property type="project" value="UniProtKB-KW"/>
</dbReference>
<keyword evidence="1" id="KW-0547">Nucleotide-binding</keyword>
<accession>A0AAN6XTD3</accession>
<evidence type="ECO:0000313" key="5">
    <source>
        <dbReference type="Proteomes" id="UP001301769"/>
    </source>
</evidence>
<dbReference type="Gene3D" id="3.40.50.300">
    <property type="entry name" value="P-loop containing nucleotide triphosphate hydrolases"/>
    <property type="match status" value="3"/>
</dbReference>
<dbReference type="PANTHER" id="PTHR43392:SF2">
    <property type="entry name" value="AAA-TYPE ATPASE FAMILY PROTEIN _ ANKYRIN REPEAT FAMILY PROTEIN"/>
    <property type="match status" value="1"/>
</dbReference>
<keyword evidence="2" id="KW-0067">ATP-binding</keyword>
<dbReference type="PRINTS" id="PR00819">
    <property type="entry name" value="CBXCFQXSUPER"/>
</dbReference>
<sequence length="732" mass="81351">MSAPSPISNQVPSEDETAARVSSRAIVPGASFNQQEFRRDSGDPEKDPARHLDEVMSDLATLTGINHVRDFFDTVIKNHVEQDRGNPRRDEKLENPHLIPSRKPGNRVQTIEIHGQDLETAEEKLLELNCQSPHSGRILIIEGVAHFASTYSTIVLGYSRGGDIINTIVSEMDRLGEGLVVILAGRKRELDALFTANPRFRSRFSNTLSFEDFDDQQLHSTLLNLLHDGFGGQCQVQGGQDGPYIQALVRRLARGRGTEGFRNAREIQKAVSRICARRESRLRNVEHPTAEGLLFVSEDLLGPSPSELRNKSMFWAELQALAGLQRVKEAVERGLNMAEENYQRELRGRPPLRLCLNRFFVGPPGTGKKTVARLYGRILADMGLLRDGERRDLGESETKTQTILDATVGKVLLIHKAHMLGSDEETDRDHSKAILETIVSESQRRPDGSRCIILEGYEEQMQSLFSNSNPGLTETLVADQAFRFEDYTIDELGQILMSNLNKDGLKGACGKDSLDAAMAVLAEAKHANKDFGNAREVEDLVQQANLRYFERQCRGIRSNQGQYGEGFIPADFDPRLGLDNEAMDCKSLLGGKVSDAVLYQLESSSVTETLIVARELGILFHHVGLLSNKEVVECQASDLIGENLDGTTPTRRQQLEMGLGKVLVVNGIHTLSSRDDSHNGNRREAFYAELVSFVRMYWGKLVMILTGPSHGLDDLMGGHPELAALFRAQVTF</sequence>
<evidence type="ECO:0000313" key="4">
    <source>
        <dbReference type="EMBL" id="KAK4206354.1"/>
    </source>
</evidence>
<dbReference type="PANTHER" id="PTHR43392">
    <property type="entry name" value="AAA-TYPE ATPASE FAMILY PROTEIN / ANKYRIN REPEAT FAMILY PROTEIN"/>
    <property type="match status" value="1"/>
</dbReference>
<keyword evidence="5" id="KW-1185">Reference proteome</keyword>